<feature type="non-terminal residue" evidence="11">
    <location>
        <position position="431"/>
    </location>
</feature>
<comment type="catalytic activity">
    <reaction evidence="8">
        <text>L-seryl-[protein] + ATP = O-phospho-L-seryl-[protein] + ADP + H(+)</text>
        <dbReference type="Rhea" id="RHEA:17989"/>
        <dbReference type="Rhea" id="RHEA-COMP:9863"/>
        <dbReference type="Rhea" id="RHEA-COMP:11604"/>
        <dbReference type="ChEBI" id="CHEBI:15378"/>
        <dbReference type="ChEBI" id="CHEBI:29999"/>
        <dbReference type="ChEBI" id="CHEBI:30616"/>
        <dbReference type="ChEBI" id="CHEBI:83421"/>
        <dbReference type="ChEBI" id="CHEBI:456216"/>
        <dbReference type="EC" id="2.7.11.1"/>
    </reaction>
</comment>
<feature type="binding site" evidence="9">
    <location>
        <position position="112"/>
    </location>
    <ligand>
        <name>ATP</name>
        <dbReference type="ChEBI" id="CHEBI:30616"/>
    </ligand>
</feature>
<dbReference type="Pfam" id="PF00069">
    <property type="entry name" value="Pkinase"/>
    <property type="match status" value="2"/>
</dbReference>
<dbReference type="GeneID" id="37208562"/>
<dbReference type="Gene3D" id="3.30.200.20">
    <property type="entry name" value="Phosphorylase Kinase, domain 1"/>
    <property type="match status" value="1"/>
</dbReference>
<accession>A0A319BBE9</accession>
<dbReference type="PANTHER" id="PTHR47634:SF9">
    <property type="entry name" value="PROTEIN KINASE DOMAIN-CONTAINING PROTEIN-RELATED"/>
    <property type="match status" value="1"/>
</dbReference>
<dbReference type="GO" id="GO:0050684">
    <property type="term" value="P:regulation of mRNA processing"/>
    <property type="evidence" value="ECO:0007669"/>
    <property type="project" value="TreeGrafter"/>
</dbReference>
<dbReference type="InterPro" id="IPR000719">
    <property type="entry name" value="Prot_kinase_dom"/>
</dbReference>
<feature type="domain" description="Protein kinase" evidence="10">
    <location>
        <begin position="79"/>
        <end position="430"/>
    </location>
</feature>
<proteinExistence type="predicted"/>
<evidence type="ECO:0000256" key="3">
    <source>
        <dbReference type="ARBA" id="ARBA00022679"/>
    </source>
</evidence>
<keyword evidence="3" id="KW-0808">Transferase</keyword>
<evidence type="ECO:0000256" key="4">
    <source>
        <dbReference type="ARBA" id="ARBA00022741"/>
    </source>
</evidence>
<dbReference type="RefSeq" id="XP_025563799.1">
    <property type="nucleotide sequence ID" value="XM_025703970.1"/>
</dbReference>
<evidence type="ECO:0000256" key="1">
    <source>
        <dbReference type="ARBA" id="ARBA00012513"/>
    </source>
</evidence>
<evidence type="ECO:0000256" key="9">
    <source>
        <dbReference type="PROSITE-ProRule" id="PRU10141"/>
    </source>
</evidence>
<keyword evidence="12" id="KW-1185">Reference proteome</keyword>
<dbReference type="OrthoDB" id="5979581at2759"/>
<evidence type="ECO:0000313" key="12">
    <source>
        <dbReference type="Proteomes" id="UP000248405"/>
    </source>
</evidence>
<dbReference type="Gene3D" id="1.10.510.10">
    <property type="entry name" value="Transferase(Phosphotransferase) domain 1"/>
    <property type="match status" value="1"/>
</dbReference>
<dbReference type="SUPFAM" id="SSF56112">
    <property type="entry name" value="Protein kinase-like (PK-like)"/>
    <property type="match status" value="1"/>
</dbReference>
<dbReference type="AlphaFoldDB" id="A0A319BBE9"/>
<keyword evidence="6 9" id="KW-0067">ATP-binding</keyword>
<keyword evidence="2" id="KW-0723">Serine/threonine-protein kinase</keyword>
<dbReference type="GO" id="GO:0000245">
    <property type="term" value="P:spliceosomal complex assembly"/>
    <property type="evidence" value="ECO:0007669"/>
    <property type="project" value="TreeGrafter"/>
</dbReference>
<keyword evidence="5" id="KW-0418">Kinase</keyword>
<dbReference type="InterPro" id="IPR011009">
    <property type="entry name" value="Kinase-like_dom_sf"/>
</dbReference>
<evidence type="ECO:0000259" key="10">
    <source>
        <dbReference type="PROSITE" id="PS50011"/>
    </source>
</evidence>
<dbReference type="GO" id="GO:0005524">
    <property type="term" value="F:ATP binding"/>
    <property type="evidence" value="ECO:0007669"/>
    <property type="project" value="UniProtKB-UniRule"/>
</dbReference>
<dbReference type="InterPro" id="IPR017441">
    <property type="entry name" value="Protein_kinase_ATP_BS"/>
</dbReference>
<keyword evidence="4 9" id="KW-0547">Nucleotide-binding</keyword>
<protein>
    <recommendedName>
        <fullName evidence="1">non-specific serine/threonine protein kinase</fullName>
        <ecNumber evidence="1">2.7.11.1</ecNumber>
    </recommendedName>
</protein>
<evidence type="ECO:0000256" key="6">
    <source>
        <dbReference type="ARBA" id="ARBA00022840"/>
    </source>
</evidence>
<evidence type="ECO:0000256" key="5">
    <source>
        <dbReference type="ARBA" id="ARBA00022777"/>
    </source>
</evidence>
<evidence type="ECO:0000256" key="8">
    <source>
        <dbReference type="ARBA" id="ARBA00048679"/>
    </source>
</evidence>
<dbReference type="EC" id="2.7.11.1" evidence="1"/>
<dbReference type="InterPro" id="IPR051334">
    <property type="entry name" value="SRPK"/>
</dbReference>
<comment type="catalytic activity">
    <reaction evidence="7">
        <text>L-threonyl-[protein] + ATP = O-phospho-L-threonyl-[protein] + ADP + H(+)</text>
        <dbReference type="Rhea" id="RHEA:46608"/>
        <dbReference type="Rhea" id="RHEA-COMP:11060"/>
        <dbReference type="Rhea" id="RHEA-COMP:11605"/>
        <dbReference type="ChEBI" id="CHEBI:15378"/>
        <dbReference type="ChEBI" id="CHEBI:30013"/>
        <dbReference type="ChEBI" id="CHEBI:30616"/>
        <dbReference type="ChEBI" id="CHEBI:61977"/>
        <dbReference type="ChEBI" id="CHEBI:456216"/>
        <dbReference type="EC" id="2.7.11.1"/>
    </reaction>
</comment>
<gene>
    <name evidence="11" type="ORF">BO88DRAFT_364223</name>
</gene>
<dbReference type="GO" id="GO:0004674">
    <property type="term" value="F:protein serine/threonine kinase activity"/>
    <property type="evidence" value="ECO:0007669"/>
    <property type="project" value="UniProtKB-KW"/>
</dbReference>
<dbReference type="EMBL" id="KZ821622">
    <property type="protein sequence ID" value="PYH70005.1"/>
    <property type="molecule type" value="Genomic_DNA"/>
</dbReference>
<evidence type="ECO:0000313" key="11">
    <source>
        <dbReference type="EMBL" id="PYH70005.1"/>
    </source>
</evidence>
<dbReference type="Proteomes" id="UP000248405">
    <property type="component" value="Unassembled WGS sequence"/>
</dbReference>
<dbReference type="PROSITE" id="PS00107">
    <property type="entry name" value="PROTEIN_KINASE_ATP"/>
    <property type="match status" value="1"/>
</dbReference>
<evidence type="ECO:0000256" key="2">
    <source>
        <dbReference type="ARBA" id="ARBA00022527"/>
    </source>
</evidence>
<organism evidence="11 12">
    <name type="scientific">Aspergillus vadensis (strain CBS 113365 / IMI 142717 / IBT 24658)</name>
    <dbReference type="NCBI Taxonomy" id="1448311"/>
    <lineage>
        <taxon>Eukaryota</taxon>
        <taxon>Fungi</taxon>
        <taxon>Dikarya</taxon>
        <taxon>Ascomycota</taxon>
        <taxon>Pezizomycotina</taxon>
        <taxon>Eurotiomycetes</taxon>
        <taxon>Eurotiomycetidae</taxon>
        <taxon>Eurotiales</taxon>
        <taxon>Aspergillaceae</taxon>
        <taxon>Aspergillus</taxon>
        <taxon>Aspergillus subgen. Circumdati</taxon>
    </lineage>
</organism>
<dbReference type="PANTHER" id="PTHR47634">
    <property type="entry name" value="PROTEIN KINASE DOMAIN-CONTAINING PROTEIN-RELATED"/>
    <property type="match status" value="1"/>
</dbReference>
<dbReference type="PROSITE" id="PS50011">
    <property type="entry name" value="PROTEIN_KINASE_DOM"/>
    <property type="match status" value="1"/>
</dbReference>
<sequence length="431" mass="48805">MRVRISPSLTRIHTIPSLSSTPSRVSKHTSIPYSTLPQTPKPPHEHQYSCPINAEPLHRYTTGGYHPITLGSLLHQERYKILHKLGWGGYSTVWAARDEQFVFREGRYVAIKICVSENYSNKGRQEISILKSLNDTKHVVRMLDHFDVEGPNGIHPCLVLEMLGPSVSDLVEGWFADGRLPGSLAKGVARQAMRGLDALHRRGIAHGDFHIRNLAFNIPSVANILEDELINLLGRPDIGYVRCNDGGSLAPGIPEYIVRPASLHLQSWPLSNTVKIVDFGESFPQKDTPEILHTPLVVRAPEVIFKDRLDHRVDLWSLGCMLFELLVGQPPFDSFLITPKILVEQMQEMAGEALPDRWVPLWESMRGEDITEDGGLGLQEWLEEMYFDGERKEDLSRDDIVELGRIIRKLLRFEPGARASVEEILNDPWFR</sequence>
<evidence type="ECO:0000256" key="7">
    <source>
        <dbReference type="ARBA" id="ARBA00047899"/>
    </source>
</evidence>
<reference evidence="11" key="1">
    <citation type="submission" date="2016-12" db="EMBL/GenBank/DDBJ databases">
        <title>The genomes of Aspergillus section Nigri reveals drivers in fungal speciation.</title>
        <authorList>
            <consortium name="DOE Joint Genome Institute"/>
            <person name="Vesth T.C."/>
            <person name="Nybo J."/>
            <person name="Theobald S."/>
            <person name="Brandl J."/>
            <person name="Frisvad J.C."/>
            <person name="Nielsen K.F."/>
            <person name="Lyhne E.K."/>
            <person name="Kogle M.E."/>
            <person name="Kuo A."/>
            <person name="Riley R."/>
            <person name="Clum A."/>
            <person name="Nolan M."/>
            <person name="Lipzen A."/>
            <person name="Salamov A."/>
            <person name="Henrissat B."/>
            <person name="Wiebenga A."/>
            <person name="De Vries R.P."/>
            <person name="Grigoriev I.V."/>
            <person name="Mortensen U.H."/>
            <person name="Andersen M.R."/>
            <person name="Baker S.E."/>
        </authorList>
    </citation>
    <scope>NUCLEOTIDE SEQUENCE [LARGE SCALE GENOMIC DNA]</scope>
    <source>
        <strain evidence="11">CBS 113365</strain>
    </source>
</reference>
<name>A0A319BBE9_ASPVC</name>